<feature type="transmembrane region" description="Helical" evidence="11">
    <location>
        <begin position="675"/>
        <end position="696"/>
    </location>
</feature>
<evidence type="ECO:0000313" key="13">
    <source>
        <dbReference type="EMBL" id="KAF2020882.1"/>
    </source>
</evidence>
<evidence type="ECO:0000259" key="12">
    <source>
        <dbReference type="PROSITE" id="PS50011"/>
    </source>
</evidence>
<dbReference type="EMBL" id="ML978066">
    <property type="protein sequence ID" value="KAF2020882.1"/>
    <property type="molecule type" value="Genomic_DNA"/>
</dbReference>
<name>A0A6A5Y5P6_9PLEO</name>
<dbReference type="RefSeq" id="XP_033389221.1">
    <property type="nucleotide sequence ID" value="XM_033526483.1"/>
</dbReference>
<dbReference type="InterPro" id="IPR000719">
    <property type="entry name" value="Prot_kinase_dom"/>
</dbReference>
<dbReference type="EC" id="2.7.11.1" evidence="1"/>
<comment type="catalytic activity">
    <reaction evidence="9">
        <text>L-seryl-[protein] + ATP = O-phospho-L-seryl-[protein] + ADP + H(+)</text>
        <dbReference type="Rhea" id="RHEA:17989"/>
        <dbReference type="Rhea" id="RHEA-COMP:9863"/>
        <dbReference type="Rhea" id="RHEA-COMP:11604"/>
        <dbReference type="ChEBI" id="CHEBI:15378"/>
        <dbReference type="ChEBI" id="CHEBI:29999"/>
        <dbReference type="ChEBI" id="CHEBI:30616"/>
        <dbReference type="ChEBI" id="CHEBI:83421"/>
        <dbReference type="ChEBI" id="CHEBI:456216"/>
        <dbReference type="EC" id="2.7.11.1"/>
    </reaction>
</comment>
<feature type="compositionally biased region" description="Polar residues" evidence="10">
    <location>
        <begin position="50"/>
        <end position="59"/>
    </location>
</feature>
<gene>
    <name evidence="13" type="ORF">BU24DRAFT_416547</name>
</gene>
<evidence type="ECO:0000256" key="6">
    <source>
        <dbReference type="ARBA" id="ARBA00022840"/>
    </source>
</evidence>
<keyword evidence="11" id="KW-0472">Membrane</keyword>
<dbReference type="CDD" id="cd14014">
    <property type="entry name" value="STKc_PknB_like"/>
    <property type="match status" value="1"/>
</dbReference>
<dbReference type="Proteomes" id="UP000799778">
    <property type="component" value="Unassembled WGS sequence"/>
</dbReference>
<evidence type="ECO:0000256" key="4">
    <source>
        <dbReference type="ARBA" id="ARBA00022741"/>
    </source>
</evidence>
<proteinExistence type="inferred from homology"/>
<evidence type="ECO:0000256" key="3">
    <source>
        <dbReference type="ARBA" id="ARBA00022679"/>
    </source>
</evidence>
<keyword evidence="11" id="KW-1133">Transmembrane helix</keyword>
<dbReference type="Gene3D" id="1.10.510.10">
    <property type="entry name" value="Transferase(Phosphotransferase) domain 1"/>
    <property type="match status" value="1"/>
</dbReference>
<feature type="transmembrane region" description="Helical" evidence="11">
    <location>
        <begin position="648"/>
        <end position="668"/>
    </location>
</feature>
<reference evidence="13" key="1">
    <citation type="journal article" date="2020" name="Stud. Mycol.">
        <title>101 Dothideomycetes genomes: a test case for predicting lifestyles and emergence of pathogens.</title>
        <authorList>
            <person name="Haridas S."/>
            <person name="Albert R."/>
            <person name="Binder M."/>
            <person name="Bloem J."/>
            <person name="Labutti K."/>
            <person name="Salamov A."/>
            <person name="Andreopoulos B."/>
            <person name="Baker S."/>
            <person name="Barry K."/>
            <person name="Bills G."/>
            <person name="Bluhm B."/>
            <person name="Cannon C."/>
            <person name="Castanera R."/>
            <person name="Culley D."/>
            <person name="Daum C."/>
            <person name="Ezra D."/>
            <person name="Gonzalez J."/>
            <person name="Henrissat B."/>
            <person name="Kuo A."/>
            <person name="Liang C."/>
            <person name="Lipzen A."/>
            <person name="Lutzoni F."/>
            <person name="Magnuson J."/>
            <person name="Mondo S."/>
            <person name="Nolan M."/>
            <person name="Ohm R."/>
            <person name="Pangilinan J."/>
            <person name="Park H.-J."/>
            <person name="Ramirez L."/>
            <person name="Alfaro M."/>
            <person name="Sun H."/>
            <person name="Tritt A."/>
            <person name="Yoshinaga Y."/>
            <person name="Zwiers L.-H."/>
            <person name="Turgeon B."/>
            <person name="Goodwin S."/>
            <person name="Spatafora J."/>
            <person name="Crous P."/>
            <person name="Grigoriev I."/>
        </authorList>
    </citation>
    <scope>NUCLEOTIDE SEQUENCE</scope>
    <source>
        <strain evidence="13">CBS 175.79</strain>
    </source>
</reference>
<dbReference type="GeneID" id="54283880"/>
<dbReference type="GO" id="GO:0005737">
    <property type="term" value="C:cytoplasm"/>
    <property type="evidence" value="ECO:0007669"/>
    <property type="project" value="TreeGrafter"/>
</dbReference>
<dbReference type="FunFam" id="3.30.200.20:FF:000306">
    <property type="entry name" value="IKS protein kinase"/>
    <property type="match status" value="1"/>
</dbReference>
<evidence type="ECO:0000256" key="1">
    <source>
        <dbReference type="ARBA" id="ARBA00012513"/>
    </source>
</evidence>
<accession>A0A6A5Y5P6</accession>
<keyword evidence="2" id="KW-0723">Serine/threonine-protein kinase</keyword>
<keyword evidence="14" id="KW-1185">Reference proteome</keyword>
<feature type="region of interest" description="Disordered" evidence="10">
    <location>
        <begin position="41"/>
        <end position="89"/>
    </location>
</feature>
<dbReference type="Pfam" id="PF00069">
    <property type="entry name" value="Pkinase"/>
    <property type="match status" value="1"/>
</dbReference>
<dbReference type="OrthoDB" id="1405469at2759"/>
<feature type="compositionally biased region" description="Pro residues" evidence="10">
    <location>
        <begin position="545"/>
        <end position="555"/>
    </location>
</feature>
<feature type="region of interest" description="Disordered" evidence="10">
    <location>
        <begin position="499"/>
        <end position="598"/>
    </location>
</feature>
<feature type="region of interest" description="Disordered" evidence="10">
    <location>
        <begin position="103"/>
        <end position="155"/>
    </location>
</feature>
<evidence type="ECO:0000256" key="10">
    <source>
        <dbReference type="SAM" id="MobiDB-lite"/>
    </source>
</evidence>
<keyword evidence="3" id="KW-0808">Transferase</keyword>
<feature type="compositionally biased region" description="Basic and acidic residues" evidence="10">
    <location>
        <begin position="70"/>
        <end position="84"/>
    </location>
</feature>
<dbReference type="FunFam" id="1.10.510.10:FF:000699">
    <property type="entry name" value="Probable serine/threonine-protein kinase iksA"/>
    <property type="match status" value="1"/>
</dbReference>
<dbReference type="SMART" id="SM00220">
    <property type="entry name" value="S_TKc"/>
    <property type="match status" value="1"/>
</dbReference>
<feature type="domain" description="Protein kinase" evidence="12">
    <location>
        <begin position="168"/>
        <end position="488"/>
    </location>
</feature>
<dbReference type="PROSITE" id="PS50011">
    <property type="entry name" value="PROTEIN_KINASE_DOM"/>
    <property type="match status" value="1"/>
</dbReference>
<keyword evidence="11" id="KW-0812">Transmembrane</keyword>
<dbReference type="InterPro" id="IPR050339">
    <property type="entry name" value="CC_SR_Kinase"/>
</dbReference>
<dbReference type="InterPro" id="IPR008271">
    <property type="entry name" value="Ser/Thr_kinase_AS"/>
</dbReference>
<comment type="similarity">
    <text evidence="7">Belongs to the protein kinase superfamily. Ser/Thr protein kinase family. GCN2 subfamily.</text>
</comment>
<feature type="compositionally biased region" description="Basic and acidic residues" evidence="10">
    <location>
        <begin position="574"/>
        <end position="586"/>
    </location>
</feature>
<keyword evidence="5 13" id="KW-0418">Kinase</keyword>
<sequence>MDDHDYEYQRSMSLVPYVPAESREIVLRHGSAVVVFDQRSKQLSLRDASHTSTVESTSCPYCHRPFRGNTPHEPEDQDEHEHGGIQDADSGFVNPGYFQMLRRSQPGSAEGSRPSSPHKQLAPPPIGSSSGDFRAPEGAEFVGSTPVPPRHHGISSQAFSPDYFKTFFVEERELGRGGKGVVLLVKHVLDGVPLGKFACKRVPVGDDHEWLEKVLIEVQLLQNLSHQNLVSYRHVWLENYQISNFGPSVPCAFILQQYCNAGDLHSYITEGARSSLTTEQLKERMRRRSKGEMEPPENLNGPRKMHFDDIIAFFKDITSGLNHLHANGYIHRDLKPSNCLLHNTGRKIRVLVSDFGEVQSANVARKSTGATGTISYCAPEVLQPERAGGPLGNFTTKSDIFSLGMIIYFMCFAKLPYINADGIDEDNEDLDQLREEISAWAGFDDEQRVRSDLPDKLYKSLKHLLALNPDDRPGTEEILQVLKSTGVFNEYSFGGGSGLDDFSPRISRADTPSPAPTQVFRKQSNASYMRHGRSKLSASAIDRSPSPPTTQPPDLTPAKRTPSPQEGSVVLRPKKVDLPRPTDPHDPNAPIPTLSPRLMLPPPPPPTRPKLVQLTHNPTFTGVTKIAIFSAKVFSLFSPCQPFAADPWVAYPLLLFASLDFLFIGFSWRGRYLGLGGLGGSLLLLIIHGVAVALLVRSNRLCVGREVAWEGM</sequence>
<dbReference type="GO" id="GO:0005634">
    <property type="term" value="C:nucleus"/>
    <property type="evidence" value="ECO:0007669"/>
    <property type="project" value="TreeGrafter"/>
</dbReference>
<dbReference type="PANTHER" id="PTHR11042">
    <property type="entry name" value="EUKARYOTIC TRANSLATION INITIATION FACTOR 2-ALPHA KINASE EIF2-ALPHA KINASE -RELATED"/>
    <property type="match status" value="1"/>
</dbReference>
<dbReference type="PANTHER" id="PTHR11042:SF138">
    <property type="entry name" value="SERINE_THREONINE-PROTEIN KINASE IKS1-RELATED"/>
    <property type="match status" value="1"/>
</dbReference>
<evidence type="ECO:0000256" key="8">
    <source>
        <dbReference type="ARBA" id="ARBA00047899"/>
    </source>
</evidence>
<organism evidence="13 14">
    <name type="scientific">Aaosphaeria arxii CBS 175.79</name>
    <dbReference type="NCBI Taxonomy" id="1450172"/>
    <lineage>
        <taxon>Eukaryota</taxon>
        <taxon>Fungi</taxon>
        <taxon>Dikarya</taxon>
        <taxon>Ascomycota</taxon>
        <taxon>Pezizomycotina</taxon>
        <taxon>Dothideomycetes</taxon>
        <taxon>Pleosporomycetidae</taxon>
        <taxon>Pleosporales</taxon>
        <taxon>Pleosporales incertae sedis</taxon>
        <taxon>Aaosphaeria</taxon>
    </lineage>
</organism>
<evidence type="ECO:0000313" key="14">
    <source>
        <dbReference type="Proteomes" id="UP000799778"/>
    </source>
</evidence>
<dbReference type="GO" id="GO:0005524">
    <property type="term" value="F:ATP binding"/>
    <property type="evidence" value="ECO:0007669"/>
    <property type="project" value="UniProtKB-KW"/>
</dbReference>
<keyword evidence="4" id="KW-0547">Nucleotide-binding</keyword>
<evidence type="ECO:0000256" key="7">
    <source>
        <dbReference type="ARBA" id="ARBA00037982"/>
    </source>
</evidence>
<dbReference type="InterPro" id="IPR011009">
    <property type="entry name" value="Kinase-like_dom_sf"/>
</dbReference>
<protein>
    <recommendedName>
        <fullName evidence="1">non-specific serine/threonine protein kinase</fullName>
        <ecNumber evidence="1">2.7.11.1</ecNumber>
    </recommendedName>
</protein>
<evidence type="ECO:0000256" key="11">
    <source>
        <dbReference type="SAM" id="Phobius"/>
    </source>
</evidence>
<comment type="catalytic activity">
    <reaction evidence="8">
        <text>L-threonyl-[protein] + ATP = O-phospho-L-threonyl-[protein] + ADP + H(+)</text>
        <dbReference type="Rhea" id="RHEA:46608"/>
        <dbReference type="Rhea" id="RHEA-COMP:11060"/>
        <dbReference type="Rhea" id="RHEA-COMP:11605"/>
        <dbReference type="ChEBI" id="CHEBI:15378"/>
        <dbReference type="ChEBI" id="CHEBI:30013"/>
        <dbReference type="ChEBI" id="CHEBI:30616"/>
        <dbReference type="ChEBI" id="CHEBI:61977"/>
        <dbReference type="ChEBI" id="CHEBI:456216"/>
        <dbReference type="EC" id="2.7.11.1"/>
    </reaction>
</comment>
<dbReference type="Gene3D" id="3.30.200.20">
    <property type="entry name" value="Phosphorylase Kinase, domain 1"/>
    <property type="match status" value="1"/>
</dbReference>
<dbReference type="SUPFAM" id="SSF56112">
    <property type="entry name" value="Protein kinase-like (PK-like)"/>
    <property type="match status" value="1"/>
</dbReference>
<dbReference type="PROSITE" id="PS00108">
    <property type="entry name" value="PROTEIN_KINASE_ST"/>
    <property type="match status" value="1"/>
</dbReference>
<evidence type="ECO:0000256" key="2">
    <source>
        <dbReference type="ARBA" id="ARBA00022527"/>
    </source>
</evidence>
<evidence type="ECO:0000256" key="9">
    <source>
        <dbReference type="ARBA" id="ARBA00048679"/>
    </source>
</evidence>
<keyword evidence="6" id="KW-0067">ATP-binding</keyword>
<evidence type="ECO:0000256" key="5">
    <source>
        <dbReference type="ARBA" id="ARBA00022777"/>
    </source>
</evidence>
<dbReference type="GO" id="GO:0004674">
    <property type="term" value="F:protein serine/threonine kinase activity"/>
    <property type="evidence" value="ECO:0007669"/>
    <property type="project" value="UniProtKB-KW"/>
</dbReference>
<dbReference type="AlphaFoldDB" id="A0A6A5Y5P6"/>